<keyword evidence="2" id="KW-0238">DNA-binding</keyword>
<dbReference type="Proteomes" id="UP000001304">
    <property type="component" value="Chromosome"/>
</dbReference>
<dbReference type="GO" id="GO:0003677">
    <property type="term" value="F:DNA binding"/>
    <property type="evidence" value="ECO:0007669"/>
    <property type="project" value="UniProtKB-KW"/>
</dbReference>
<sequence>MRKVVVVSVGISWERVARAIGRTGIGEGDVVLLFNSIPRVSDAEDAMNRLDLWLREVYREVVVEMFWLDPRNGFEENVALIRRNVERFAPCKAYFLAVGGFRWLSMAVAYAAFATHTLSHITNVSVETLELELEEDTKTRDIIRQIFPTQESRVIRIPILLKLAEIDYTELQILKEIATGTKRTKHLVKKLGIPRQTLQRKLVKLVKKELLEYEKKGKSYEYIPTDLAKMLL</sequence>
<dbReference type="InterPro" id="IPR010163">
    <property type="entry name" value="Csa3"/>
</dbReference>
<dbReference type="BioCyc" id="IAGG583356:GHAH-895-MONOMER"/>
<organism evidence="2 3">
    <name type="scientific">Ignisphaera aggregans (strain DSM 17230 / JCM 13409 / AQ1.S1)</name>
    <dbReference type="NCBI Taxonomy" id="583356"/>
    <lineage>
        <taxon>Archaea</taxon>
        <taxon>Thermoproteota</taxon>
        <taxon>Thermoprotei</taxon>
        <taxon>Desulfurococcales</taxon>
        <taxon>Desulfurococcaceae</taxon>
        <taxon>Ignisphaera</taxon>
    </lineage>
</organism>
<accession>E0STW2</accession>
<proteinExistence type="predicted"/>
<name>E0STW2_IGNAA</name>
<dbReference type="HOGENOM" id="CLU_1056116_0_0_2"/>
<protein>
    <submittedName>
        <fullName evidence="2">CRISPR locus-related DNA-binding protein</fullName>
    </submittedName>
</protein>
<keyword evidence="3" id="KW-1185">Reference proteome</keyword>
<evidence type="ECO:0000259" key="1">
    <source>
        <dbReference type="Pfam" id="PF22662"/>
    </source>
</evidence>
<dbReference type="Gene3D" id="1.10.10.10">
    <property type="entry name" value="Winged helix-like DNA-binding domain superfamily/Winged helix DNA-binding domain"/>
    <property type="match status" value="1"/>
</dbReference>
<dbReference type="Gene3D" id="3.40.50.11700">
    <property type="match status" value="1"/>
</dbReference>
<evidence type="ECO:0000313" key="3">
    <source>
        <dbReference type="Proteomes" id="UP000001304"/>
    </source>
</evidence>
<dbReference type="STRING" id="583356.Igag_0912"/>
<dbReference type="SUPFAM" id="SSF46785">
    <property type="entry name" value="Winged helix' DNA-binding domain"/>
    <property type="match status" value="1"/>
</dbReference>
<dbReference type="KEGG" id="iag:Igag_0912"/>
<evidence type="ECO:0000313" key="2">
    <source>
        <dbReference type="EMBL" id="ADM27728.1"/>
    </source>
</evidence>
<dbReference type="NCBIfam" id="TIGR01884">
    <property type="entry name" value="cas_HTH"/>
    <property type="match status" value="1"/>
</dbReference>
<dbReference type="Pfam" id="PF22662">
    <property type="entry name" value="Csa3_N"/>
    <property type="match status" value="1"/>
</dbReference>
<dbReference type="InterPro" id="IPR036388">
    <property type="entry name" value="WH-like_DNA-bd_sf"/>
</dbReference>
<dbReference type="InterPro" id="IPR054588">
    <property type="entry name" value="Csa3_N"/>
</dbReference>
<gene>
    <name evidence="2" type="ordered locus">Igag_0912</name>
</gene>
<dbReference type="AlphaFoldDB" id="E0STW2"/>
<dbReference type="EMBL" id="CP002098">
    <property type="protein sequence ID" value="ADM27728.1"/>
    <property type="molecule type" value="Genomic_DNA"/>
</dbReference>
<feature type="domain" description="Csa3 N-terminal" evidence="1">
    <location>
        <begin position="4"/>
        <end position="117"/>
    </location>
</feature>
<dbReference type="InterPro" id="IPR036390">
    <property type="entry name" value="WH_DNA-bd_sf"/>
</dbReference>
<reference evidence="2 3" key="1">
    <citation type="journal article" date="2010" name="Stand. Genomic Sci.">
        <title>Complete genome sequence of Ignisphaera aggregans type strain (AQ1.S1).</title>
        <authorList>
            <person name="Goker M."/>
            <person name="Held B."/>
            <person name="Lapidus A."/>
            <person name="Nolan M."/>
            <person name="Spring S."/>
            <person name="Yasawong M."/>
            <person name="Lucas S."/>
            <person name="Glavina Del Rio T."/>
            <person name="Tice H."/>
            <person name="Cheng J.F."/>
            <person name="Goodwin L."/>
            <person name="Tapia R."/>
            <person name="Pitluck S."/>
            <person name="Liolios K."/>
            <person name="Ivanova N."/>
            <person name="Mavromatis K."/>
            <person name="Mikhailova N."/>
            <person name="Pati A."/>
            <person name="Chen A."/>
            <person name="Palaniappan K."/>
            <person name="Brambilla E."/>
            <person name="Land M."/>
            <person name="Hauser L."/>
            <person name="Chang Y.J."/>
            <person name="Jeffries C.D."/>
            <person name="Brettin T."/>
            <person name="Detter J.C."/>
            <person name="Han C."/>
            <person name="Rohde M."/>
            <person name="Sikorski J."/>
            <person name="Woyke T."/>
            <person name="Bristow J."/>
            <person name="Eisen J.A."/>
            <person name="Markowitz V."/>
            <person name="Hugenholtz P."/>
            <person name="Kyrpides N.C."/>
            <person name="Klenk H.P."/>
        </authorList>
    </citation>
    <scope>NUCLEOTIDE SEQUENCE [LARGE SCALE GENOMIC DNA]</scope>
    <source>
        <strain evidence="3">DSM 17230 / JCM 13409 / AQ1.S1</strain>
    </source>
</reference>